<evidence type="ECO:0000259" key="2">
    <source>
        <dbReference type="Pfam" id="PF17899"/>
    </source>
</evidence>
<dbReference type="SUPFAM" id="SSF55486">
    <property type="entry name" value="Metalloproteases ('zincins'), catalytic domain"/>
    <property type="match status" value="1"/>
</dbReference>
<evidence type="ECO:0000313" key="4">
    <source>
        <dbReference type="EMBL" id="RSZ38670.1"/>
    </source>
</evidence>
<dbReference type="Pfam" id="PF17899">
    <property type="entry name" value="Peptidase_M61_N"/>
    <property type="match status" value="1"/>
</dbReference>
<dbReference type="Gene3D" id="2.60.40.3650">
    <property type="match status" value="1"/>
</dbReference>
<reference evidence="3 6" key="1">
    <citation type="submission" date="2018-11" db="EMBL/GenBank/DDBJ databases">
        <title>The genome of Variovorax sp T529.</title>
        <authorList>
            <person name="Gao J."/>
        </authorList>
    </citation>
    <scope>NUCLEOTIDE SEQUENCE [LARGE SCALE GENOMIC DNA]</scope>
    <source>
        <strain evidence="3 6">T529</strain>
    </source>
</reference>
<reference evidence="4 5" key="2">
    <citation type="submission" date="2018-12" db="EMBL/GenBank/DDBJ databases">
        <title>The genome sequences of strain 502.</title>
        <authorList>
            <person name="Gao J."/>
            <person name="Sun J."/>
        </authorList>
    </citation>
    <scope>NUCLEOTIDE SEQUENCE [LARGE SCALE GENOMIC DNA]</scope>
    <source>
        <strain evidence="4 5">502</strain>
    </source>
</reference>
<evidence type="ECO:0000313" key="6">
    <source>
        <dbReference type="Proteomes" id="UP000271590"/>
    </source>
</evidence>
<protein>
    <submittedName>
        <fullName evidence="3">Peptidase M61</fullName>
    </submittedName>
</protein>
<proteinExistence type="predicted"/>
<dbReference type="InterPro" id="IPR036034">
    <property type="entry name" value="PDZ_sf"/>
</dbReference>
<dbReference type="Gene3D" id="1.10.390.10">
    <property type="entry name" value="Neutral Protease Domain 2"/>
    <property type="match status" value="1"/>
</dbReference>
<sequence length="618" mass="68014">MAAPTVSRRARAAAPAAAVHYRIECADLHAHLFAVTLTIEAPAAQQRVALPVWIPGSYLVREFAKNLQGLRATQGRRKPALTQLDKCSWQVDCVPGQPLVLHYQVCAYDNSVRTAWLDAGRGFFNGTSLCLRVEGQTDAPHALEISAPTLSSGDDARWSCATALVPEKTDKHGFGRYLAAGYDELADSPVEMGPFWSAEFEACGVPHRFVIAGAAASFDGERLIADTQAICEAEIRFWHGDKAGKRGGPKLPIDRYVFMLNAVDDGYGGLEHRHSTALICNRRDLPQRGAKKQPEGYTTLMGLISHEYFHTWNVKRMRPAEFAHYDYGRENYTQMLWFFEGFTSYYDDLLLRRAGRIDDAGYLRLLNKTVNQVLQTPGRLVQSVAEASFDAWVKYYRQDEQTPNGTVSYYTKGALVALCFDLTLRREGKGTLDDVMRHLWTQGGGGPISEADVAAALQAVGGRSYAAEIAQWIHSTDELPLAELLRAHGVAALEDPSQQAQALGLRVAEANGSVQVKVVLRGGAAEKAGFSANDEWIGIELPAVGRKGQQRPAQAWRIAKLDDLALYLGDATRCTALVARDRKLLRLPLVLPEGATTWRLFSHDAARIAAWLAPGARR</sequence>
<dbReference type="Pfam" id="PF05299">
    <property type="entry name" value="Peptidase_M61"/>
    <property type="match status" value="1"/>
</dbReference>
<dbReference type="EMBL" id="RXFQ01000005">
    <property type="protein sequence ID" value="RSZ38670.1"/>
    <property type="molecule type" value="Genomic_DNA"/>
</dbReference>
<gene>
    <name evidence="3" type="ORF">EH244_12430</name>
    <name evidence="4" type="ORF">EJO66_09780</name>
</gene>
<accession>A0A3P3EQB2</accession>
<dbReference type="InterPro" id="IPR024191">
    <property type="entry name" value="Peptidase_M61"/>
</dbReference>
<dbReference type="RefSeq" id="WP_124958708.1">
    <property type="nucleotide sequence ID" value="NZ_RQXU01000006.1"/>
</dbReference>
<feature type="domain" description="Peptidase M61 N-terminal" evidence="2">
    <location>
        <begin position="20"/>
        <end position="193"/>
    </location>
</feature>
<dbReference type="Proteomes" id="UP000271137">
    <property type="component" value="Unassembled WGS sequence"/>
</dbReference>
<evidence type="ECO:0000313" key="5">
    <source>
        <dbReference type="Proteomes" id="UP000271137"/>
    </source>
</evidence>
<dbReference type="Proteomes" id="UP000271590">
    <property type="component" value="Unassembled WGS sequence"/>
</dbReference>
<dbReference type="EMBL" id="RQXU01000006">
    <property type="protein sequence ID" value="RRH88441.1"/>
    <property type="molecule type" value="Genomic_DNA"/>
</dbReference>
<organism evidence="3 6">
    <name type="scientific">Variovorax beijingensis</name>
    <dbReference type="NCBI Taxonomy" id="2496117"/>
    <lineage>
        <taxon>Bacteria</taxon>
        <taxon>Pseudomonadati</taxon>
        <taxon>Pseudomonadota</taxon>
        <taxon>Betaproteobacteria</taxon>
        <taxon>Burkholderiales</taxon>
        <taxon>Comamonadaceae</taxon>
        <taxon>Variovorax</taxon>
    </lineage>
</organism>
<dbReference type="InterPro" id="IPR027268">
    <property type="entry name" value="Peptidase_M4/M1_CTD_sf"/>
</dbReference>
<name>A0A3P3EQB2_9BURK</name>
<evidence type="ECO:0000259" key="1">
    <source>
        <dbReference type="Pfam" id="PF05299"/>
    </source>
</evidence>
<dbReference type="PIRSF" id="PIRSF016493">
    <property type="entry name" value="Glycyl_aminpptds"/>
    <property type="match status" value="1"/>
</dbReference>
<dbReference type="Gene3D" id="2.30.42.10">
    <property type="match status" value="1"/>
</dbReference>
<dbReference type="InterPro" id="IPR007963">
    <property type="entry name" value="Peptidase_M61_catalytic"/>
</dbReference>
<comment type="caution">
    <text evidence="3">The sequence shown here is derived from an EMBL/GenBank/DDBJ whole genome shotgun (WGS) entry which is preliminary data.</text>
</comment>
<dbReference type="InterPro" id="IPR040756">
    <property type="entry name" value="Peptidase_M61_N"/>
</dbReference>
<keyword evidence="5" id="KW-1185">Reference proteome</keyword>
<evidence type="ECO:0000313" key="3">
    <source>
        <dbReference type="EMBL" id="RRH88441.1"/>
    </source>
</evidence>
<feature type="domain" description="Peptidase M61 catalytic" evidence="1">
    <location>
        <begin position="300"/>
        <end position="416"/>
    </location>
</feature>
<dbReference type="AlphaFoldDB" id="A0A3P3EQB2"/>